<dbReference type="EMBL" id="JAUIRO010000004">
    <property type="protein sequence ID" value="KAK0716781.1"/>
    <property type="molecule type" value="Genomic_DNA"/>
</dbReference>
<feature type="non-terminal residue" evidence="3">
    <location>
        <position position="292"/>
    </location>
</feature>
<dbReference type="Proteomes" id="UP001172101">
    <property type="component" value="Unassembled WGS sequence"/>
</dbReference>
<feature type="domain" description="Amidohydrolase 3" evidence="2">
    <location>
        <begin position="123"/>
        <end position="290"/>
    </location>
</feature>
<feature type="signal peptide" evidence="1">
    <location>
        <begin position="1"/>
        <end position="34"/>
    </location>
</feature>
<sequence length="292" mass="30296">MASLSSQHRVGSLAVFVCLAVLQILSGSFTLAVAAPRDTPPNTNGTIDTRDVLLARDAIADSYSEGTLRGSLILFNGRISTLDAQNTVASVLAIKDAKIVYVGDSVAAALHQGSFGSNLPRQINLRGRVAVPGLIDSHNHLVLLSNRPGYHTPLENVYSIADVQAAYRQRAAAGAVPAGAFITSIGGFHFNQFRERRLPTLAELDAAAPDNPAFLMVGFSGPCATNTAGKAFLAGLPGSASVSVASNGSIAVGAESGKALQALRAQLTFADRERSARDAMAYAASVGLTTHL</sequence>
<dbReference type="Pfam" id="PF07969">
    <property type="entry name" value="Amidohydro_3"/>
    <property type="match status" value="1"/>
</dbReference>
<dbReference type="Gene3D" id="2.30.40.10">
    <property type="entry name" value="Urease, subunit C, domain 1"/>
    <property type="match status" value="1"/>
</dbReference>
<dbReference type="GeneID" id="85330713"/>
<protein>
    <recommendedName>
        <fullName evidence="2">Amidohydrolase 3 domain-containing protein</fullName>
    </recommendedName>
</protein>
<proteinExistence type="predicted"/>
<feature type="chain" id="PRO_5041338432" description="Amidohydrolase 3 domain-containing protein" evidence="1">
    <location>
        <begin position="35"/>
        <end position="292"/>
    </location>
</feature>
<gene>
    <name evidence="3" type="ORF">B0T26DRAFT_828246</name>
</gene>
<comment type="caution">
    <text evidence="3">The sequence shown here is derived from an EMBL/GenBank/DDBJ whole genome shotgun (WGS) entry which is preliminary data.</text>
</comment>
<accession>A0AA40DXL2</accession>
<evidence type="ECO:0000313" key="3">
    <source>
        <dbReference type="EMBL" id="KAK0716781.1"/>
    </source>
</evidence>
<dbReference type="GO" id="GO:0016810">
    <property type="term" value="F:hydrolase activity, acting on carbon-nitrogen (but not peptide) bonds"/>
    <property type="evidence" value="ECO:0007669"/>
    <property type="project" value="InterPro"/>
</dbReference>
<organism evidence="3 4">
    <name type="scientific">Lasiosphaeria miniovina</name>
    <dbReference type="NCBI Taxonomy" id="1954250"/>
    <lineage>
        <taxon>Eukaryota</taxon>
        <taxon>Fungi</taxon>
        <taxon>Dikarya</taxon>
        <taxon>Ascomycota</taxon>
        <taxon>Pezizomycotina</taxon>
        <taxon>Sordariomycetes</taxon>
        <taxon>Sordariomycetidae</taxon>
        <taxon>Sordariales</taxon>
        <taxon>Lasiosphaeriaceae</taxon>
        <taxon>Lasiosphaeria</taxon>
    </lineage>
</organism>
<dbReference type="RefSeq" id="XP_060295574.1">
    <property type="nucleotide sequence ID" value="XM_060447443.1"/>
</dbReference>
<dbReference type="PANTHER" id="PTHR22642:SF2">
    <property type="entry name" value="PROTEIN LONG AFTER FAR-RED 3"/>
    <property type="match status" value="1"/>
</dbReference>
<dbReference type="AlphaFoldDB" id="A0AA40DXL2"/>
<name>A0AA40DXL2_9PEZI</name>
<reference evidence="3" key="1">
    <citation type="submission" date="2023-06" db="EMBL/GenBank/DDBJ databases">
        <title>Genome-scale phylogeny and comparative genomics of the fungal order Sordariales.</title>
        <authorList>
            <consortium name="Lawrence Berkeley National Laboratory"/>
            <person name="Hensen N."/>
            <person name="Bonometti L."/>
            <person name="Westerberg I."/>
            <person name="Brannstrom I.O."/>
            <person name="Guillou S."/>
            <person name="Cros-Aarteil S."/>
            <person name="Calhoun S."/>
            <person name="Haridas S."/>
            <person name="Kuo A."/>
            <person name="Mondo S."/>
            <person name="Pangilinan J."/>
            <person name="Riley R."/>
            <person name="LaButti K."/>
            <person name="Andreopoulos B."/>
            <person name="Lipzen A."/>
            <person name="Chen C."/>
            <person name="Yanf M."/>
            <person name="Daum C."/>
            <person name="Ng V."/>
            <person name="Clum A."/>
            <person name="Steindorff A."/>
            <person name="Ohm R."/>
            <person name="Martin F."/>
            <person name="Silar P."/>
            <person name="Natvig D."/>
            <person name="Lalanne C."/>
            <person name="Gautier V."/>
            <person name="Ament-velasquez S.L."/>
            <person name="Kruys A."/>
            <person name="Hutchinson M.I."/>
            <person name="Powell A.J."/>
            <person name="Barry K."/>
            <person name="Miller A.N."/>
            <person name="Grigoriev I.V."/>
            <person name="Debuchy R."/>
            <person name="Gladieux P."/>
            <person name="Thoren M.H."/>
            <person name="Johannesson H."/>
        </authorList>
    </citation>
    <scope>NUCLEOTIDE SEQUENCE</scope>
    <source>
        <strain evidence="3">SMH2392-1A</strain>
    </source>
</reference>
<evidence type="ECO:0000256" key="1">
    <source>
        <dbReference type="SAM" id="SignalP"/>
    </source>
</evidence>
<dbReference type="PANTHER" id="PTHR22642">
    <property type="entry name" value="IMIDAZOLONEPROPIONASE"/>
    <property type="match status" value="1"/>
</dbReference>
<evidence type="ECO:0000313" key="4">
    <source>
        <dbReference type="Proteomes" id="UP001172101"/>
    </source>
</evidence>
<evidence type="ECO:0000259" key="2">
    <source>
        <dbReference type="Pfam" id="PF07969"/>
    </source>
</evidence>
<dbReference type="InterPro" id="IPR013108">
    <property type="entry name" value="Amidohydro_3"/>
</dbReference>
<keyword evidence="4" id="KW-1185">Reference proteome</keyword>
<dbReference type="SUPFAM" id="SSF51338">
    <property type="entry name" value="Composite domain of metallo-dependent hydrolases"/>
    <property type="match status" value="1"/>
</dbReference>
<dbReference type="InterPro" id="IPR011059">
    <property type="entry name" value="Metal-dep_hydrolase_composite"/>
</dbReference>
<keyword evidence="1" id="KW-0732">Signal</keyword>